<comment type="similarity">
    <text evidence="1">Belongs to the glycosyltransferase 32 family.</text>
</comment>
<dbReference type="AlphaFoldDB" id="A0A5N7CL75"/>
<dbReference type="Proteomes" id="UP000326877">
    <property type="component" value="Unassembled WGS sequence"/>
</dbReference>
<dbReference type="InterPro" id="IPR029044">
    <property type="entry name" value="Nucleotide-diphossugar_trans"/>
</dbReference>
<gene>
    <name evidence="2" type="ORF">BDV23DRAFT_178973</name>
</gene>
<dbReference type="GO" id="GO:0006487">
    <property type="term" value="P:protein N-linked glycosylation"/>
    <property type="evidence" value="ECO:0007669"/>
    <property type="project" value="TreeGrafter"/>
</dbReference>
<dbReference type="InterPro" id="IPR039367">
    <property type="entry name" value="Och1-like"/>
</dbReference>
<dbReference type="PANTHER" id="PTHR31834:SF8">
    <property type="entry name" value="TRANSFERASE, PUTATIVE (AFU_ORTHOLOGUE AFUA_6G14040)-RELATED"/>
    <property type="match status" value="1"/>
</dbReference>
<dbReference type="InterPro" id="IPR007577">
    <property type="entry name" value="GlycoTrfase_DXD_sugar-bd_CS"/>
</dbReference>
<dbReference type="GO" id="GO:0000009">
    <property type="term" value="F:alpha-1,6-mannosyltransferase activity"/>
    <property type="evidence" value="ECO:0007669"/>
    <property type="project" value="InterPro"/>
</dbReference>
<dbReference type="GO" id="GO:0000136">
    <property type="term" value="C:mannan polymerase complex"/>
    <property type="evidence" value="ECO:0007669"/>
    <property type="project" value="TreeGrafter"/>
</dbReference>
<dbReference type="EMBL" id="ML735220">
    <property type="protein sequence ID" value="KAE8394981.1"/>
    <property type="molecule type" value="Genomic_DNA"/>
</dbReference>
<sequence>MLLSHRLRRFSKLSIAGMIAFCCLCALYVHLLCQALDTAAQKGDSPWPTHKPKIPRKIWYKVGPGGETTQPREWMNDCQRKNPSYAYDIITDQFGERYVRKNFASRPDIFETYRALPLLTHKADLLRYFILFAEGGIWYDSNVSCEDTPISDWVPKGFKDMVGLVVGLEFDARYDDTVDRRFATWIITAAPDSPHILRVIEDIVDTVREATEGGGVSKDTIHDVVNFTGAGAFTRGIFKSLGLSLKGTFARDSMYNVRPVLIADVMIMPRYSFVASVNTYKNPDVVGPPLVRHHDVSS</sequence>
<dbReference type="Pfam" id="PF04488">
    <property type="entry name" value="Gly_transf_sug"/>
    <property type="match status" value="1"/>
</dbReference>
<dbReference type="Gene3D" id="3.90.550.20">
    <property type="match status" value="1"/>
</dbReference>
<accession>A0A5N7CL75</accession>
<evidence type="ECO:0000256" key="1">
    <source>
        <dbReference type="ARBA" id="ARBA00009003"/>
    </source>
</evidence>
<dbReference type="OrthoDB" id="409543at2759"/>
<evidence type="ECO:0008006" key="3">
    <source>
        <dbReference type="Google" id="ProtNLM"/>
    </source>
</evidence>
<dbReference type="PANTHER" id="PTHR31834">
    <property type="entry name" value="INITIATION-SPECIFIC ALPHA-1,6-MANNOSYLTRANSFERASE"/>
    <property type="match status" value="1"/>
</dbReference>
<organism evidence="2">
    <name type="scientific">Petromyces alliaceus</name>
    <name type="common">Aspergillus alliaceus</name>
    <dbReference type="NCBI Taxonomy" id="209559"/>
    <lineage>
        <taxon>Eukaryota</taxon>
        <taxon>Fungi</taxon>
        <taxon>Dikarya</taxon>
        <taxon>Ascomycota</taxon>
        <taxon>Pezizomycotina</taxon>
        <taxon>Eurotiomycetes</taxon>
        <taxon>Eurotiomycetidae</taxon>
        <taxon>Eurotiales</taxon>
        <taxon>Aspergillaceae</taxon>
        <taxon>Aspergillus</taxon>
        <taxon>Aspergillus subgen. Circumdati</taxon>
    </lineage>
</organism>
<evidence type="ECO:0000313" key="2">
    <source>
        <dbReference type="EMBL" id="KAE8394981.1"/>
    </source>
</evidence>
<protein>
    <recommendedName>
        <fullName evidence="3">Nucleotide-diphospho-sugar transferase</fullName>
    </recommendedName>
</protein>
<dbReference type="SUPFAM" id="SSF53448">
    <property type="entry name" value="Nucleotide-diphospho-sugar transferases"/>
    <property type="match status" value="1"/>
</dbReference>
<reference evidence="2" key="1">
    <citation type="submission" date="2019-04" db="EMBL/GenBank/DDBJ databases">
        <title>Friends and foes A comparative genomics studyof 23 Aspergillus species from section Flavi.</title>
        <authorList>
            <consortium name="DOE Joint Genome Institute"/>
            <person name="Kjaerbolling I."/>
            <person name="Vesth T."/>
            <person name="Frisvad J.C."/>
            <person name="Nybo J.L."/>
            <person name="Theobald S."/>
            <person name="Kildgaard S."/>
            <person name="Isbrandt T."/>
            <person name="Kuo A."/>
            <person name="Sato A."/>
            <person name="Lyhne E.K."/>
            <person name="Kogle M.E."/>
            <person name="Wiebenga A."/>
            <person name="Kun R.S."/>
            <person name="Lubbers R.J."/>
            <person name="Makela M.R."/>
            <person name="Barry K."/>
            <person name="Chovatia M."/>
            <person name="Clum A."/>
            <person name="Daum C."/>
            <person name="Haridas S."/>
            <person name="He G."/>
            <person name="LaButti K."/>
            <person name="Lipzen A."/>
            <person name="Mondo S."/>
            <person name="Riley R."/>
            <person name="Salamov A."/>
            <person name="Simmons B.A."/>
            <person name="Magnuson J.K."/>
            <person name="Henrissat B."/>
            <person name="Mortensen U.H."/>
            <person name="Larsen T.O."/>
            <person name="Devries R.P."/>
            <person name="Grigoriev I.V."/>
            <person name="Machida M."/>
            <person name="Baker S.E."/>
            <person name="Andersen M.R."/>
        </authorList>
    </citation>
    <scope>NUCLEOTIDE SEQUENCE [LARGE SCALE GENOMIC DNA]</scope>
    <source>
        <strain evidence="2">IBT 14317</strain>
    </source>
</reference>
<name>A0A5N7CL75_PETAA</name>
<proteinExistence type="inferred from homology"/>